<dbReference type="Pfam" id="PF04082">
    <property type="entry name" value="Fungal_trans"/>
    <property type="match status" value="1"/>
</dbReference>
<dbReference type="InterPro" id="IPR007219">
    <property type="entry name" value="XnlR_reg_dom"/>
</dbReference>
<sequence length="476" mass="53546">MKIRIFSCRRFNNWNVNLNMKGFRPLDFGARDNSTQVDAHPKFPSAVILGAEDFAPLRRGVLDLRGQTPKIVLDALEIEDGIQQLCDTYFVSIHRWLPILSKKRLTQNLHDSPIEVNPVVALLLICMKAVMQRPEGDNLQTPLYRIAKDFLSYTEDSGSISLPILQAAILVSVYEISHGIHPAGFLSVSHTCQLGTIMGLHNRQHAMRLFKESDTWTLREEERRTWWAVLLLDRYVHSGTNGFPLFTCEPLQSDLLPCDAESWDEGLIGSNEPLYASNPVASVPGDQFATVCRAAHILGRVLRHRDDYILGVSDKLLEAGQLHRALLSFEASFIDHTPTDGSKQSHLSRAICYSARLILFGIYACNERYGDYRLGQETDMQKTALGGLATVTLAVSKMAQQLQHDISVNLEAVSPLSLHCIYLALGECAWFVREDRSDEMKEAMDLLLYVLRSVGPRWRVCADEYLRLFEAGDGSD</sequence>
<dbReference type="HOGENOM" id="CLU_023880_3_0_1"/>
<evidence type="ECO:0000256" key="3">
    <source>
        <dbReference type="ARBA" id="ARBA00023015"/>
    </source>
</evidence>
<keyword evidence="5" id="KW-0539">Nucleus</keyword>
<keyword evidence="2" id="KW-0479">Metal-binding</keyword>
<keyword evidence="8" id="KW-1185">Reference proteome</keyword>
<accession>A0A0D2J8X0</accession>
<dbReference type="CDD" id="cd12148">
    <property type="entry name" value="fungal_TF_MHR"/>
    <property type="match status" value="1"/>
</dbReference>
<gene>
    <name evidence="7" type="ORF">Z518_06432</name>
</gene>
<evidence type="ECO:0000256" key="2">
    <source>
        <dbReference type="ARBA" id="ARBA00022723"/>
    </source>
</evidence>
<dbReference type="GO" id="GO:0003677">
    <property type="term" value="F:DNA binding"/>
    <property type="evidence" value="ECO:0007669"/>
    <property type="project" value="InterPro"/>
</dbReference>
<dbReference type="PANTHER" id="PTHR47338:SF20">
    <property type="entry name" value="ZN(II)2CYS6 TRANSCRIPTION FACTOR (EUROFUNG)"/>
    <property type="match status" value="1"/>
</dbReference>
<feature type="domain" description="Xylanolytic transcriptional activator regulatory" evidence="6">
    <location>
        <begin position="87"/>
        <end position="269"/>
    </location>
</feature>
<dbReference type="GO" id="GO:0005634">
    <property type="term" value="C:nucleus"/>
    <property type="evidence" value="ECO:0007669"/>
    <property type="project" value="UniProtKB-SubCell"/>
</dbReference>
<evidence type="ECO:0000256" key="4">
    <source>
        <dbReference type="ARBA" id="ARBA00023163"/>
    </source>
</evidence>
<dbReference type="OrthoDB" id="270167at2759"/>
<dbReference type="VEuPathDB" id="FungiDB:Z518_06432"/>
<comment type="subcellular location">
    <subcellularLocation>
        <location evidence="1">Nucleus</location>
    </subcellularLocation>
</comment>
<dbReference type="STRING" id="1442369.A0A0D2J8X0"/>
<dbReference type="PANTHER" id="PTHR47338">
    <property type="entry name" value="ZN(II)2CYS6 TRANSCRIPTION FACTOR (EUROFUNG)-RELATED"/>
    <property type="match status" value="1"/>
</dbReference>
<reference evidence="7 8" key="1">
    <citation type="submission" date="2015-01" db="EMBL/GenBank/DDBJ databases">
        <title>The Genome Sequence of Rhinocladiella mackenzie CBS 650.93.</title>
        <authorList>
            <consortium name="The Broad Institute Genomics Platform"/>
            <person name="Cuomo C."/>
            <person name="de Hoog S."/>
            <person name="Gorbushina A."/>
            <person name="Stielow B."/>
            <person name="Teixiera M."/>
            <person name="Abouelleil A."/>
            <person name="Chapman S.B."/>
            <person name="Priest M."/>
            <person name="Young S.K."/>
            <person name="Wortman J."/>
            <person name="Nusbaum C."/>
            <person name="Birren B."/>
        </authorList>
    </citation>
    <scope>NUCLEOTIDE SEQUENCE [LARGE SCALE GENOMIC DNA]</scope>
    <source>
        <strain evidence="7 8">CBS 650.93</strain>
    </source>
</reference>
<dbReference type="Proteomes" id="UP000053617">
    <property type="component" value="Unassembled WGS sequence"/>
</dbReference>
<dbReference type="InterPro" id="IPR050815">
    <property type="entry name" value="TF_fung"/>
</dbReference>
<evidence type="ECO:0000256" key="1">
    <source>
        <dbReference type="ARBA" id="ARBA00004123"/>
    </source>
</evidence>
<dbReference type="GO" id="GO:0000981">
    <property type="term" value="F:DNA-binding transcription factor activity, RNA polymerase II-specific"/>
    <property type="evidence" value="ECO:0007669"/>
    <property type="project" value="InterPro"/>
</dbReference>
<evidence type="ECO:0000313" key="7">
    <source>
        <dbReference type="EMBL" id="KIX05560.1"/>
    </source>
</evidence>
<dbReference type="EMBL" id="KN847478">
    <property type="protein sequence ID" value="KIX05560.1"/>
    <property type="molecule type" value="Genomic_DNA"/>
</dbReference>
<evidence type="ECO:0000256" key="5">
    <source>
        <dbReference type="ARBA" id="ARBA00023242"/>
    </source>
</evidence>
<keyword evidence="3" id="KW-0805">Transcription regulation</keyword>
<dbReference type="RefSeq" id="XP_013272696.1">
    <property type="nucleotide sequence ID" value="XM_013417242.1"/>
</dbReference>
<keyword evidence="4" id="KW-0804">Transcription</keyword>
<proteinExistence type="predicted"/>
<organism evidence="7 8">
    <name type="scientific">Rhinocladiella mackenziei CBS 650.93</name>
    <dbReference type="NCBI Taxonomy" id="1442369"/>
    <lineage>
        <taxon>Eukaryota</taxon>
        <taxon>Fungi</taxon>
        <taxon>Dikarya</taxon>
        <taxon>Ascomycota</taxon>
        <taxon>Pezizomycotina</taxon>
        <taxon>Eurotiomycetes</taxon>
        <taxon>Chaetothyriomycetidae</taxon>
        <taxon>Chaetothyriales</taxon>
        <taxon>Herpotrichiellaceae</taxon>
        <taxon>Rhinocladiella</taxon>
    </lineage>
</organism>
<dbReference type="GO" id="GO:0006351">
    <property type="term" value="P:DNA-templated transcription"/>
    <property type="evidence" value="ECO:0007669"/>
    <property type="project" value="InterPro"/>
</dbReference>
<protein>
    <recommendedName>
        <fullName evidence="6">Xylanolytic transcriptional activator regulatory domain-containing protein</fullName>
    </recommendedName>
</protein>
<name>A0A0D2J8X0_9EURO</name>
<dbReference type="GO" id="GO:0008270">
    <property type="term" value="F:zinc ion binding"/>
    <property type="evidence" value="ECO:0007669"/>
    <property type="project" value="InterPro"/>
</dbReference>
<evidence type="ECO:0000259" key="6">
    <source>
        <dbReference type="Pfam" id="PF04082"/>
    </source>
</evidence>
<dbReference type="GeneID" id="25294503"/>
<evidence type="ECO:0000313" key="8">
    <source>
        <dbReference type="Proteomes" id="UP000053617"/>
    </source>
</evidence>
<dbReference type="AlphaFoldDB" id="A0A0D2J8X0"/>